<dbReference type="AlphaFoldDB" id="A0AAW1LRR7"/>
<proteinExistence type="inferred from homology"/>
<dbReference type="InterPro" id="IPR018120">
    <property type="entry name" value="Glyco_hydro_1_AS"/>
</dbReference>
<gene>
    <name evidence="11" type="ORF">QE152_g11366</name>
</gene>
<keyword evidence="5" id="KW-0325">Glycoprotein</keyword>
<evidence type="ECO:0000313" key="11">
    <source>
        <dbReference type="EMBL" id="KAK9736682.1"/>
    </source>
</evidence>
<dbReference type="GO" id="GO:0008422">
    <property type="term" value="F:beta-glucosidase activity"/>
    <property type="evidence" value="ECO:0007669"/>
    <property type="project" value="TreeGrafter"/>
</dbReference>
<organism evidence="11 12">
    <name type="scientific">Popillia japonica</name>
    <name type="common">Japanese beetle</name>
    <dbReference type="NCBI Taxonomy" id="7064"/>
    <lineage>
        <taxon>Eukaryota</taxon>
        <taxon>Metazoa</taxon>
        <taxon>Ecdysozoa</taxon>
        <taxon>Arthropoda</taxon>
        <taxon>Hexapoda</taxon>
        <taxon>Insecta</taxon>
        <taxon>Pterygota</taxon>
        <taxon>Neoptera</taxon>
        <taxon>Endopterygota</taxon>
        <taxon>Coleoptera</taxon>
        <taxon>Polyphaga</taxon>
        <taxon>Scarabaeiformia</taxon>
        <taxon>Scarabaeidae</taxon>
        <taxon>Rutelinae</taxon>
        <taxon>Popillia</taxon>
    </lineage>
</organism>
<dbReference type="InterPro" id="IPR001360">
    <property type="entry name" value="Glyco_hydro_1"/>
</dbReference>
<protein>
    <recommendedName>
        <fullName evidence="3">beta-glucosidase</fullName>
        <ecNumber evidence="3">3.2.1.21</ecNumber>
    </recommendedName>
</protein>
<accession>A0AAW1LRR7</accession>
<dbReference type="FunFam" id="3.20.20.80:FF:000013">
    <property type="entry name" value="lactase-phlorizin hydrolase"/>
    <property type="match status" value="1"/>
</dbReference>
<comment type="similarity">
    <text evidence="1 8">Belongs to the glycosyl hydrolase 1 family.</text>
</comment>
<sequence>MKSLIVILTLLYACVVKAQEYEFPEDFQFGVATASYQIEGAWDHGGKGENIWDRMTHERSYLIEDGSNGDHACLSYYKTEEDVQLLKDLGVHFYRFSISWSRILPTGHANKINQEGIDYYNDLIDRLIAAEITPFITMFHWDLPQPLQEIGGWPNALLADIFVDYADVLYKVFGDRVKDWITFNEPAQICEQGYATADKAPAYTQEGIGGYLCAHTLLIAHGKAYRLYYQDYHEEQQGRVGITIDTGMYMPADEESPDDEEAAERTIQMYYGWHAHPIFSADGDYPQIMKDRVLAKSLEEGFPKSRLPSFTDAEIAMIRGSSDFLGLNHYTSSYCTTIPDEWVLQRPSNYADIEAWCYASPDWETSGSSWLTVYPEGLRKLLIWIKERYNNPEIIITENGFSDKDGSLNDCRRVNYFNSYLEQVLLAIHVDKVNVTRYTAWSLMDNFEWRRGYTERFGIHHVDFDDDERPRTAKMSAYVLKNIILTKKINWDYTPGGFSECDWDNWGTEEPEEEINEV</sequence>
<keyword evidence="10" id="KW-0732">Signal</keyword>
<evidence type="ECO:0000256" key="10">
    <source>
        <dbReference type="SAM" id="SignalP"/>
    </source>
</evidence>
<feature type="active site" description="Nucleophile" evidence="7">
    <location>
        <position position="398"/>
    </location>
</feature>
<evidence type="ECO:0000256" key="8">
    <source>
        <dbReference type="RuleBase" id="RU003690"/>
    </source>
</evidence>
<feature type="chain" id="PRO_5043923516" description="beta-glucosidase" evidence="10">
    <location>
        <begin position="19"/>
        <end position="518"/>
    </location>
</feature>
<dbReference type="InterPro" id="IPR017853">
    <property type="entry name" value="GH"/>
</dbReference>
<dbReference type="Pfam" id="PF00232">
    <property type="entry name" value="Glyco_hydro_1"/>
    <property type="match status" value="1"/>
</dbReference>
<evidence type="ECO:0000256" key="7">
    <source>
        <dbReference type="PROSITE-ProRule" id="PRU10055"/>
    </source>
</evidence>
<dbReference type="InterPro" id="IPR033132">
    <property type="entry name" value="GH_1_N_CS"/>
</dbReference>
<dbReference type="EC" id="3.2.1.21" evidence="3"/>
<evidence type="ECO:0000256" key="3">
    <source>
        <dbReference type="ARBA" id="ARBA00012744"/>
    </source>
</evidence>
<dbReference type="PROSITE" id="PS00653">
    <property type="entry name" value="GLYCOSYL_HYDROL_F1_2"/>
    <property type="match status" value="1"/>
</dbReference>
<dbReference type="PANTHER" id="PTHR10353">
    <property type="entry name" value="GLYCOSYL HYDROLASE"/>
    <property type="match status" value="1"/>
</dbReference>
<keyword evidence="6 9" id="KW-0326">Glycosidase</keyword>
<dbReference type="EMBL" id="JASPKY010000110">
    <property type="protein sequence ID" value="KAK9736682.1"/>
    <property type="molecule type" value="Genomic_DNA"/>
</dbReference>
<reference evidence="11 12" key="1">
    <citation type="journal article" date="2024" name="BMC Genomics">
        <title>De novo assembly and annotation of Popillia japonica's genome with initial clues to its potential as an invasive pest.</title>
        <authorList>
            <person name="Cucini C."/>
            <person name="Boschi S."/>
            <person name="Funari R."/>
            <person name="Cardaioli E."/>
            <person name="Iannotti N."/>
            <person name="Marturano G."/>
            <person name="Paoli F."/>
            <person name="Bruttini M."/>
            <person name="Carapelli A."/>
            <person name="Frati F."/>
            <person name="Nardi F."/>
        </authorList>
    </citation>
    <scope>NUCLEOTIDE SEQUENCE [LARGE SCALE GENOMIC DNA]</scope>
    <source>
        <strain evidence="11">DMR45628</strain>
    </source>
</reference>
<dbReference type="Gene3D" id="3.20.20.80">
    <property type="entry name" value="Glycosidases"/>
    <property type="match status" value="1"/>
</dbReference>
<name>A0AAW1LRR7_POPJA</name>
<keyword evidence="12" id="KW-1185">Reference proteome</keyword>
<evidence type="ECO:0000256" key="1">
    <source>
        <dbReference type="ARBA" id="ARBA00010838"/>
    </source>
</evidence>
<feature type="signal peptide" evidence="10">
    <location>
        <begin position="1"/>
        <end position="18"/>
    </location>
</feature>
<evidence type="ECO:0000256" key="5">
    <source>
        <dbReference type="ARBA" id="ARBA00023180"/>
    </source>
</evidence>
<dbReference type="PROSITE" id="PS00572">
    <property type="entry name" value="GLYCOSYL_HYDROL_F1_1"/>
    <property type="match status" value="1"/>
</dbReference>
<dbReference type="PANTHER" id="PTHR10353:SF36">
    <property type="entry name" value="LP05116P"/>
    <property type="match status" value="1"/>
</dbReference>
<dbReference type="PRINTS" id="PR00131">
    <property type="entry name" value="GLHYDRLASE1"/>
</dbReference>
<evidence type="ECO:0000313" key="12">
    <source>
        <dbReference type="Proteomes" id="UP001458880"/>
    </source>
</evidence>
<evidence type="ECO:0000256" key="2">
    <source>
        <dbReference type="ARBA" id="ARBA00011738"/>
    </source>
</evidence>
<dbReference type="SUPFAM" id="SSF51445">
    <property type="entry name" value="(Trans)glycosidases"/>
    <property type="match status" value="1"/>
</dbReference>
<comment type="caution">
    <text evidence="11">The sequence shown here is derived from an EMBL/GenBank/DDBJ whole genome shotgun (WGS) entry which is preliminary data.</text>
</comment>
<keyword evidence="4 9" id="KW-0378">Hydrolase</keyword>
<evidence type="ECO:0000256" key="4">
    <source>
        <dbReference type="ARBA" id="ARBA00022801"/>
    </source>
</evidence>
<evidence type="ECO:0000256" key="6">
    <source>
        <dbReference type="ARBA" id="ARBA00023295"/>
    </source>
</evidence>
<dbReference type="GO" id="GO:0005975">
    <property type="term" value="P:carbohydrate metabolic process"/>
    <property type="evidence" value="ECO:0007669"/>
    <property type="project" value="InterPro"/>
</dbReference>
<evidence type="ECO:0000256" key="9">
    <source>
        <dbReference type="RuleBase" id="RU004468"/>
    </source>
</evidence>
<dbReference type="Proteomes" id="UP001458880">
    <property type="component" value="Unassembled WGS sequence"/>
</dbReference>
<comment type="subunit">
    <text evidence="2">Homodimer.</text>
</comment>